<dbReference type="GO" id="GO:0042132">
    <property type="term" value="F:fructose 1,6-bisphosphate 1-phosphatase activity"/>
    <property type="evidence" value="ECO:0007669"/>
    <property type="project" value="UniProtKB-EC"/>
</dbReference>
<reference evidence="10" key="1">
    <citation type="submission" date="2020-01" db="EMBL/GenBank/DDBJ databases">
        <authorList>
            <person name="Rat A."/>
        </authorList>
    </citation>
    <scope>NUCLEOTIDE SEQUENCE</scope>
    <source>
        <strain evidence="10">LMG 28251</strain>
    </source>
</reference>
<evidence type="ECO:0000256" key="2">
    <source>
        <dbReference type="ARBA" id="ARBA00008989"/>
    </source>
</evidence>
<comment type="catalytic activity">
    <reaction evidence="1">
        <text>beta-D-fructose 1,6-bisphosphate + H2O = beta-D-fructose 6-phosphate + phosphate</text>
        <dbReference type="Rhea" id="RHEA:11064"/>
        <dbReference type="ChEBI" id="CHEBI:15377"/>
        <dbReference type="ChEBI" id="CHEBI:32966"/>
        <dbReference type="ChEBI" id="CHEBI:43474"/>
        <dbReference type="ChEBI" id="CHEBI:57634"/>
        <dbReference type="EC" id="3.1.3.11"/>
    </reaction>
</comment>
<dbReference type="CDD" id="cd01516">
    <property type="entry name" value="FBPase_glpX"/>
    <property type="match status" value="1"/>
</dbReference>
<comment type="cofactor">
    <cofactor evidence="8">
        <name>Mn(2+)</name>
        <dbReference type="ChEBI" id="CHEBI:29035"/>
    </cofactor>
</comment>
<evidence type="ECO:0000313" key="11">
    <source>
        <dbReference type="Proteomes" id="UP001196068"/>
    </source>
</evidence>
<evidence type="ECO:0000256" key="7">
    <source>
        <dbReference type="PIRNR" id="PIRNR004532"/>
    </source>
</evidence>
<feature type="binding site" evidence="8">
    <location>
        <position position="100"/>
    </location>
    <ligand>
        <name>Mn(2+)</name>
        <dbReference type="ChEBI" id="CHEBI:29035"/>
        <label>2</label>
    </ligand>
</feature>
<comment type="caution">
    <text evidence="10">The sequence shown here is derived from an EMBL/GenBank/DDBJ whole genome shotgun (WGS) entry which is preliminary data.</text>
</comment>
<protein>
    <recommendedName>
        <fullName evidence="7">Fructose-1,6-bisphosphatase</fullName>
    </recommendedName>
</protein>
<comment type="similarity">
    <text evidence="2 7">Belongs to the FBPase class 2 family.</text>
</comment>
<evidence type="ECO:0000256" key="3">
    <source>
        <dbReference type="ARBA" id="ARBA00022723"/>
    </source>
</evidence>
<accession>A0AAF1KH85</accession>
<dbReference type="PANTHER" id="PTHR30447">
    <property type="entry name" value="FRUCTOSE-1,6-BISPHOSPHATASE CLASS 2"/>
    <property type="match status" value="1"/>
</dbReference>
<evidence type="ECO:0000256" key="4">
    <source>
        <dbReference type="ARBA" id="ARBA00022801"/>
    </source>
</evidence>
<dbReference type="PANTHER" id="PTHR30447:SF0">
    <property type="entry name" value="FRUCTOSE-1,6-BISPHOSPHATASE 1 CLASS 2-RELATED"/>
    <property type="match status" value="1"/>
</dbReference>
<gene>
    <name evidence="10" type="primary">glpX</name>
    <name evidence="10" type="ORF">GXW79_00955</name>
</gene>
<keyword evidence="4 10" id="KW-0378">Hydrolase</keyword>
<dbReference type="GO" id="GO:0006094">
    <property type="term" value="P:gluconeogenesis"/>
    <property type="evidence" value="ECO:0007669"/>
    <property type="project" value="InterPro"/>
</dbReference>
<evidence type="ECO:0000313" key="10">
    <source>
        <dbReference type="EMBL" id="MBR0653639.1"/>
    </source>
</evidence>
<dbReference type="PIRSF" id="PIRSF004532">
    <property type="entry name" value="GlpX"/>
    <property type="match status" value="1"/>
</dbReference>
<keyword evidence="6 7" id="KW-0119">Carbohydrate metabolism</keyword>
<dbReference type="SUPFAM" id="SSF56655">
    <property type="entry name" value="Carbohydrate phosphatase"/>
    <property type="match status" value="1"/>
</dbReference>
<organism evidence="10 11">
    <name type="scientific">Plastoroseomonas arctica</name>
    <dbReference type="NCBI Taxonomy" id="1509237"/>
    <lineage>
        <taxon>Bacteria</taxon>
        <taxon>Pseudomonadati</taxon>
        <taxon>Pseudomonadota</taxon>
        <taxon>Alphaproteobacteria</taxon>
        <taxon>Acetobacterales</taxon>
        <taxon>Acetobacteraceae</taxon>
        <taxon>Plastoroseomonas</taxon>
    </lineage>
</organism>
<proteinExistence type="inferred from homology"/>
<evidence type="ECO:0000256" key="5">
    <source>
        <dbReference type="ARBA" id="ARBA00023211"/>
    </source>
</evidence>
<evidence type="ECO:0000256" key="8">
    <source>
        <dbReference type="PIRSR" id="PIRSR004532-1"/>
    </source>
</evidence>
<feature type="binding site" evidence="8">
    <location>
        <position position="44"/>
    </location>
    <ligand>
        <name>Mn(2+)</name>
        <dbReference type="ChEBI" id="CHEBI:29035"/>
        <label>1</label>
    </ligand>
</feature>
<dbReference type="Gene3D" id="3.40.190.90">
    <property type="match status" value="1"/>
</dbReference>
<dbReference type="AlphaFoldDB" id="A0AAF1KH85"/>
<dbReference type="RefSeq" id="WP_211872333.1">
    <property type="nucleotide sequence ID" value="NZ_JAAEDH010000001.1"/>
</dbReference>
<feature type="binding site" evidence="9">
    <location>
        <begin position="180"/>
        <end position="182"/>
    </location>
    <ligand>
        <name>substrate</name>
    </ligand>
</feature>
<sequence>MAEQSPEYGMVVDRNLALELVRVTEAAALAASRWMGRGDKNSADGAAVDAMRRAFDTVAITGTVVIGEGEMDEAPMLYIGEKIGLYAKTGEGPEVDIAVDPLEGTTLTAKGGPNAMAVVALAPKGGFLHAPDVYMEKIAVGRGLPDGVVHIDASPAENLKNLAAAKKCAISDLVVCMLDRDRHQPVIAACREAGARIMLISDGDVSGVVAVSQPETGVDLYLGSGGAPEGVLAAAALRCIGGQMYGKLLFEDDSQVERARTMGITDANRIYSLEEMAKGEVMFAATGVTTGPMLRGVRRFAHSAITHSIVMRSKSGTVRYIEGHHNFALKPTAFVA</sequence>
<dbReference type="Proteomes" id="UP001196068">
    <property type="component" value="Unassembled WGS sequence"/>
</dbReference>
<dbReference type="NCBIfam" id="TIGR00330">
    <property type="entry name" value="glpX"/>
    <property type="match status" value="1"/>
</dbReference>
<keyword evidence="3 8" id="KW-0479">Metal-binding</keyword>
<keyword evidence="11" id="KW-1185">Reference proteome</keyword>
<feature type="binding site" evidence="9">
    <location>
        <position position="226"/>
    </location>
    <ligand>
        <name>substrate</name>
    </ligand>
</feature>
<evidence type="ECO:0000256" key="9">
    <source>
        <dbReference type="PIRSR" id="PIRSR004532-2"/>
    </source>
</evidence>
<dbReference type="Gene3D" id="3.30.540.10">
    <property type="entry name" value="Fructose-1,6-Bisphosphatase, subunit A, domain 1"/>
    <property type="match status" value="1"/>
</dbReference>
<dbReference type="GO" id="GO:0030145">
    <property type="term" value="F:manganese ion binding"/>
    <property type="evidence" value="ECO:0007669"/>
    <property type="project" value="UniProtKB-ARBA"/>
</dbReference>
<keyword evidence="5 8" id="KW-0464">Manganese</keyword>
<name>A0AAF1KH85_9PROT</name>
<evidence type="ECO:0000256" key="6">
    <source>
        <dbReference type="ARBA" id="ARBA00023277"/>
    </source>
</evidence>
<feature type="binding site" evidence="9">
    <location>
        <begin position="202"/>
        <end position="204"/>
    </location>
    <ligand>
        <name>substrate</name>
    </ligand>
</feature>
<feature type="binding site" evidence="8">
    <location>
        <position position="103"/>
    </location>
    <ligand>
        <name>Mn(2+)</name>
        <dbReference type="ChEBI" id="CHEBI:29035"/>
        <label>2</label>
    </ligand>
</feature>
<evidence type="ECO:0000256" key="1">
    <source>
        <dbReference type="ARBA" id="ARBA00001273"/>
    </source>
</evidence>
<dbReference type="FunFam" id="3.40.190.90:FF:000001">
    <property type="entry name" value="Fructose-1,6-bisphosphatase"/>
    <property type="match status" value="1"/>
</dbReference>
<feature type="binding site" evidence="8">
    <location>
        <position position="229"/>
    </location>
    <ligand>
        <name>Mn(2+)</name>
        <dbReference type="ChEBI" id="CHEBI:29035"/>
        <label>2</label>
    </ligand>
</feature>
<dbReference type="EMBL" id="JAAEDH010000001">
    <property type="protein sequence ID" value="MBR0653639.1"/>
    <property type="molecule type" value="Genomic_DNA"/>
</dbReference>
<dbReference type="Pfam" id="PF03320">
    <property type="entry name" value="FBPase_glpX"/>
    <property type="match status" value="1"/>
</dbReference>
<dbReference type="InterPro" id="IPR004464">
    <property type="entry name" value="FBPase_class-2/SBPase"/>
</dbReference>
<feature type="binding site" evidence="9">
    <location>
        <position position="134"/>
    </location>
    <ligand>
        <name>substrate</name>
    </ligand>
</feature>
<feature type="binding site" evidence="8">
    <location>
        <position position="68"/>
    </location>
    <ligand>
        <name>Mn(2+)</name>
        <dbReference type="ChEBI" id="CHEBI:29035"/>
        <label>1</label>
    </ligand>
</feature>
<dbReference type="GO" id="GO:0005829">
    <property type="term" value="C:cytosol"/>
    <property type="evidence" value="ECO:0007669"/>
    <property type="project" value="TreeGrafter"/>
</dbReference>
<dbReference type="GO" id="GO:0030388">
    <property type="term" value="P:fructose 1,6-bisphosphate metabolic process"/>
    <property type="evidence" value="ECO:0007669"/>
    <property type="project" value="TreeGrafter"/>
</dbReference>
<dbReference type="GO" id="GO:0006071">
    <property type="term" value="P:glycerol metabolic process"/>
    <property type="evidence" value="ECO:0007669"/>
    <property type="project" value="InterPro"/>
</dbReference>
<feature type="binding site" evidence="9">
    <location>
        <begin position="103"/>
        <end position="105"/>
    </location>
    <ligand>
        <name>substrate</name>
    </ligand>
</feature>
<reference evidence="10" key="2">
    <citation type="journal article" date="2021" name="Syst. Appl. Microbiol.">
        <title>Roseomonas hellenica sp. nov., isolated from roots of wild-growing Alkanna tinctoria.</title>
        <authorList>
            <person name="Rat A."/>
            <person name="Naranjo H.D."/>
            <person name="Lebbe L."/>
            <person name="Cnockaert M."/>
            <person name="Krigas N."/>
            <person name="Grigoriadou K."/>
            <person name="Maloupa E."/>
            <person name="Willems A."/>
        </authorList>
    </citation>
    <scope>NUCLEOTIDE SEQUENCE</scope>
    <source>
        <strain evidence="10">LMG 28251</strain>
    </source>
</reference>